<accession>A0ABQ9EKJ3</accession>
<dbReference type="PANTHER" id="PTHR10656">
    <property type="entry name" value="CELL FATE DETERMINING PROTEIN MAB21-RELATED"/>
    <property type="match status" value="1"/>
</dbReference>
<feature type="domain" description="Mab-21-like HhH/H2TH-like" evidence="1">
    <location>
        <begin position="62"/>
        <end position="151"/>
    </location>
</feature>
<protein>
    <recommendedName>
        <fullName evidence="1">Mab-21-like HhH/H2TH-like domain-containing protein</fullName>
    </recommendedName>
</protein>
<gene>
    <name evidence="2" type="ORF">KUTeg_016328</name>
</gene>
<reference evidence="2 3" key="1">
    <citation type="submission" date="2022-12" db="EMBL/GenBank/DDBJ databases">
        <title>Chromosome-level genome of Tegillarca granosa.</title>
        <authorList>
            <person name="Kim J."/>
        </authorList>
    </citation>
    <scope>NUCLEOTIDE SEQUENCE [LARGE SCALE GENOMIC DNA]</scope>
    <source>
        <strain evidence="2">Teg-2019</strain>
        <tissue evidence="2">Adductor muscle</tissue>
    </source>
</reference>
<dbReference type="InterPro" id="IPR019734">
    <property type="entry name" value="TPR_rpt"/>
</dbReference>
<evidence type="ECO:0000313" key="2">
    <source>
        <dbReference type="EMBL" id="KAJ8305783.1"/>
    </source>
</evidence>
<dbReference type="Pfam" id="PF13181">
    <property type="entry name" value="TPR_8"/>
    <property type="match status" value="1"/>
</dbReference>
<dbReference type="PANTHER" id="PTHR10656:SF69">
    <property type="entry name" value="MAB-21-LIKE HHH_H2TH-LIKE DOMAIN-CONTAINING PROTEIN"/>
    <property type="match status" value="1"/>
</dbReference>
<dbReference type="Gene3D" id="1.25.40.10">
    <property type="entry name" value="Tetratricopeptide repeat domain"/>
    <property type="match status" value="1"/>
</dbReference>
<dbReference type="Gene3D" id="1.10.1410.40">
    <property type="match status" value="1"/>
</dbReference>
<dbReference type="Proteomes" id="UP001217089">
    <property type="component" value="Unassembled WGS sequence"/>
</dbReference>
<keyword evidence="3" id="KW-1185">Reference proteome</keyword>
<dbReference type="EMBL" id="JARBDR010000813">
    <property type="protein sequence ID" value="KAJ8305783.1"/>
    <property type="molecule type" value="Genomic_DNA"/>
</dbReference>
<dbReference type="Pfam" id="PF20266">
    <property type="entry name" value="Mab-21_C"/>
    <property type="match status" value="1"/>
</dbReference>
<comment type="caution">
    <text evidence="2">The sequence shown here is derived from an EMBL/GenBank/DDBJ whole genome shotgun (WGS) entry which is preliminary data.</text>
</comment>
<evidence type="ECO:0000313" key="3">
    <source>
        <dbReference type="Proteomes" id="UP001217089"/>
    </source>
</evidence>
<dbReference type="InterPro" id="IPR011990">
    <property type="entry name" value="TPR-like_helical_dom_sf"/>
</dbReference>
<sequence>MERRILKSKRFPASLVDDIISKGCHLVPVAHKHSKNPDVEWRISFATAEVTIANKWITTEQRQCYVYLKLLRQITMKEKCLITSYHCKTVFLYSCERLPPEAWGDNPGLCVLYMLDLLMQYVKERYLPGFFIPETNLFDRFTNDEFEMCENILMAARIDPVGTILEFTDTHVIANQSVYESFREIISKVVADMKQFQTHKNIQTSIDAFINAFLKVIYANLIEHKVELAVSYSLDLSRFFIKYFPDNDIKYYLVCVFANIELSIQMVQIYEGILSFAEEYPEVLGLRGHLAAMYHCASFGLLSESSTHKHCIERAHSLFLAYFEGNDSTYSTSIVINYANFLFSVENLNTLKELLQTFLISSGEYKSMVNKFSSLTYSTLELNLRNEMQHFFDKSILVAIPSNALAYYLYIQCLQQLGNETEIDPAISDFEDSCKMFANTWSYFLLGLALMHLGRFQKAETVFMMAPKSQTYMQLNIPTKIHICHAQQLLFEEKVKYAMKYMINVAMTSYKHLPVSSYISYLALNMTDVSFTVKVFEEMGNMTEEYPEMLSTSGNTACVYHAYSQEFEVDSEEYLTAIAQAETLFNVYVQNENVRLSTKVEYAMFLISQCRFQEVLVLLGDIHQLDMTCNDTNSYNWLERKRLDQQLQKEVSVHGQFGVKAVALAMYLHIKSTLKSEVPADVVNKDLEVFQKFCDREKHARSYSLLGYVYLLCDRYSEAQLSFCKAVVYCRTYSLAKQNIQYCRVKTMERGQKELDMRNLGFSFCLIPELYGDFEFDLNKLFKN</sequence>
<proteinExistence type="predicted"/>
<dbReference type="SUPFAM" id="SSF48452">
    <property type="entry name" value="TPR-like"/>
    <property type="match status" value="1"/>
</dbReference>
<evidence type="ECO:0000259" key="1">
    <source>
        <dbReference type="Pfam" id="PF20266"/>
    </source>
</evidence>
<organism evidence="2 3">
    <name type="scientific">Tegillarca granosa</name>
    <name type="common">Malaysian cockle</name>
    <name type="synonym">Anadara granosa</name>
    <dbReference type="NCBI Taxonomy" id="220873"/>
    <lineage>
        <taxon>Eukaryota</taxon>
        <taxon>Metazoa</taxon>
        <taxon>Spiralia</taxon>
        <taxon>Lophotrochozoa</taxon>
        <taxon>Mollusca</taxon>
        <taxon>Bivalvia</taxon>
        <taxon>Autobranchia</taxon>
        <taxon>Pteriomorphia</taxon>
        <taxon>Arcoida</taxon>
        <taxon>Arcoidea</taxon>
        <taxon>Arcidae</taxon>
        <taxon>Tegillarca</taxon>
    </lineage>
</organism>
<dbReference type="InterPro" id="IPR046906">
    <property type="entry name" value="Mab-21_HhH/H2TH-like"/>
</dbReference>
<name>A0ABQ9EKJ3_TEGGR</name>